<dbReference type="Proteomes" id="UP000028782">
    <property type="component" value="Chromosome"/>
</dbReference>
<sequence length="74" mass="8267">MHILVLAHHQRWLTIRLQLHGAAGRRNDLGIGGDTHAFMEYRQIAIRTTHPSLASEFGNENGLSCHEGLPIQSD</sequence>
<name>A0A076PWQ5_COMTE</name>
<gene>
    <name evidence="1" type="ORF">O987_18570</name>
</gene>
<evidence type="ECO:0000313" key="2">
    <source>
        <dbReference type="Proteomes" id="UP000028782"/>
    </source>
</evidence>
<evidence type="ECO:0000313" key="1">
    <source>
        <dbReference type="EMBL" id="AIJ47822.1"/>
    </source>
</evidence>
<dbReference type="EMBL" id="CP006704">
    <property type="protein sequence ID" value="AIJ47822.1"/>
    <property type="molecule type" value="Genomic_DNA"/>
</dbReference>
<proteinExistence type="predicted"/>
<reference evidence="1 2" key="1">
    <citation type="journal article" date="2014" name="Genome Announc.">
        <title>Complete Genome Sequence of Polychlorinated Biphenyl Degrader Comamonas testosteroni TK102 (NBRC 109938).</title>
        <authorList>
            <person name="Fukuda K."/>
            <person name="Hosoyama A."/>
            <person name="Tsuchikane K."/>
            <person name="Ohji S."/>
            <person name="Yamazoe A."/>
            <person name="Fujita N."/>
            <person name="Shintani M."/>
            <person name="Kimbara K."/>
        </authorList>
    </citation>
    <scope>NUCLEOTIDE SEQUENCE [LARGE SCALE GENOMIC DNA]</scope>
    <source>
        <strain evidence="1">TK102</strain>
    </source>
</reference>
<dbReference type="HOGENOM" id="CLU_2681355_0_0_4"/>
<organism evidence="1 2">
    <name type="scientific">Comamonas testosteroni TK102</name>
    <dbReference type="NCBI Taxonomy" id="1392005"/>
    <lineage>
        <taxon>Bacteria</taxon>
        <taxon>Pseudomonadati</taxon>
        <taxon>Pseudomonadota</taxon>
        <taxon>Betaproteobacteria</taxon>
        <taxon>Burkholderiales</taxon>
        <taxon>Comamonadaceae</taxon>
        <taxon>Comamonas</taxon>
    </lineage>
</organism>
<accession>A0A076PWQ5</accession>
<dbReference type="AlphaFoldDB" id="A0A076PWQ5"/>
<dbReference type="KEGG" id="ctes:O987_18570"/>
<protein>
    <submittedName>
        <fullName evidence="1">Uncharacterized protein</fullName>
    </submittedName>
</protein>